<name>A0A837HMJ0_9BACT</name>
<dbReference type="PANTHER" id="PTHR11709">
    <property type="entry name" value="MULTI-COPPER OXIDASE"/>
    <property type="match status" value="1"/>
</dbReference>
<accession>A0A837HMJ0</accession>
<keyword evidence="10 12" id="KW-0186">Copper</keyword>
<sequence>MERKFLVLLRHGRFGTMICMEILSLIKFVLIQVFGLVISLVAAGLFIFWIIRKFHSWKIAAAFSVILVGISFFLFMPYAFPERLQYPFFLKTFGPADGPGLPFKNVVTFFLKESNMERVSNIARDPNDVPPPITRTSSELVKIELETKEVIAEMAPGISFNYWTFNGTVPGPFLRVREGDTVELTLKNHPSSIHHHNIDLHAVTGPGGGAVLTNIAPGESKTMTFKALNPGLYVYHCAHPNVATHDAHGMYGLILVEPKEGLPKVDREFYVMQGEFYSTGGLGKKGLQIFDAQKMLDGHPEYVVFNGKTKGLVGNMKANVGESVRIFIGNGGVNLISSFHVIGEIFDTVYPEASVGGALFKNVQTTLVPAGGAAITDFKLEVPGKYILVDHALSRLDRGAWGVLEVAGDENPEVFDGIESMPTADGH</sequence>
<gene>
    <name evidence="15" type="ORF">UT27_C0010G0003</name>
</gene>
<evidence type="ECO:0000256" key="7">
    <source>
        <dbReference type="ARBA" id="ARBA00022723"/>
    </source>
</evidence>
<keyword evidence="7 12" id="KW-0479">Metal-binding</keyword>
<feature type="binding site" description="type 1 copper site" evidence="12">
    <location>
        <position position="245"/>
    </location>
    <ligand>
        <name>Cu cation</name>
        <dbReference type="ChEBI" id="CHEBI:23378"/>
        <label>1</label>
    </ligand>
</feature>
<dbReference type="Pfam" id="PF07732">
    <property type="entry name" value="Cu-oxidase_3"/>
    <property type="match status" value="1"/>
</dbReference>
<dbReference type="GO" id="GO:0050421">
    <property type="term" value="F:nitrite reductase (NO-forming) activity"/>
    <property type="evidence" value="ECO:0007669"/>
    <property type="project" value="UniProtKB-EC"/>
</dbReference>
<comment type="caution">
    <text evidence="15">The sequence shown here is derived from an EMBL/GenBank/DDBJ whole genome shotgun (WGS) entry which is preliminary data.</text>
</comment>
<protein>
    <recommendedName>
        <fullName evidence="6">Copper-containing nitrite reductase</fullName>
        <ecNumber evidence="5">1.7.2.1</ecNumber>
    </recommendedName>
</protein>
<dbReference type="Proteomes" id="UP000033998">
    <property type="component" value="Unassembled WGS sequence"/>
</dbReference>
<feature type="binding site" description="type 1 copper site" evidence="12">
    <location>
        <position position="250"/>
    </location>
    <ligand>
        <name>Cu cation</name>
        <dbReference type="ChEBI" id="CHEBI:23378"/>
        <label>1</label>
    </ligand>
</feature>
<comment type="cofactor">
    <cofactor evidence="1 12">
        <name>Cu(+)</name>
        <dbReference type="ChEBI" id="CHEBI:49552"/>
    </cofactor>
</comment>
<comment type="cofactor">
    <cofactor evidence="2 12">
        <name>Cu(2+)</name>
        <dbReference type="ChEBI" id="CHEBI:29036"/>
    </cofactor>
</comment>
<evidence type="ECO:0000256" key="11">
    <source>
        <dbReference type="ARBA" id="ARBA00049340"/>
    </source>
</evidence>
<proteinExistence type="inferred from homology"/>
<dbReference type="GO" id="GO:0005507">
    <property type="term" value="F:copper ion binding"/>
    <property type="evidence" value="ECO:0007669"/>
    <property type="project" value="InterPro"/>
</dbReference>
<keyword evidence="13" id="KW-1133">Transmembrane helix</keyword>
<dbReference type="InterPro" id="IPR008972">
    <property type="entry name" value="Cupredoxin"/>
</dbReference>
<comment type="catalytic activity">
    <reaction evidence="11">
        <text>nitric oxide + Fe(III)-[cytochrome c] + H2O = Fe(II)-[cytochrome c] + nitrite + 2 H(+)</text>
        <dbReference type="Rhea" id="RHEA:15233"/>
        <dbReference type="Rhea" id="RHEA-COMP:10350"/>
        <dbReference type="Rhea" id="RHEA-COMP:14399"/>
        <dbReference type="ChEBI" id="CHEBI:15377"/>
        <dbReference type="ChEBI" id="CHEBI:15378"/>
        <dbReference type="ChEBI" id="CHEBI:16301"/>
        <dbReference type="ChEBI" id="CHEBI:16480"/>
        <dbReference type="ChEBI" id="CHEBI:29033"/>
        <dbReference type="ChEBI" id="CHEBI:29034"/>
        <dbReference type="EC" id="1.7.2.1"/>
    </reaction>
</comment>
<dbReference type="PANTHER" id="PTHR11709:SF394">
    <property type="entry name" value="FI03373P-RELATED"/>
    <property type="match status" value="1"/>
</dbReference>
<evidence type="ECO:0000256" key="1">
    <source>
        <dbReference type="ARBA" id="ARBA00001960"/>
    </source>
</evidence>
<evidence type="ECO:0000313" key="15">
    <source>
        <dbReference type="EMBL" id="KKR01196.1"/>
    </source>
</evidence>
<keyword evidence="13" id="KW-0472">Membrane</keyword>
<evidence type="ECO:0000313" key="16">
    <source>
        <dbReference type="Proteomes" id="UP000033998"/>
    </source>
</evidence>
<feature type="domain" description="Plastocyanin-like" evidence="14">
    <location>
        <begin position="159"/>
        <end position="260"/>
    </location>
</feature>
<dbReference type="FunFam" id="2.60.40.420:FF:000093">
    <property type="entry name" value="Copper-containing nitrite reductase"/>
    <property type="match status" value="1"/>
</dbReference>
<dbReference type="InterPro" id="IPR001287">
    <property type="entry name" value="NO2-reductase_Cu"/>
</dbReference>
<evidence type="ECO:0000256" key="6">
    <source>
        <dbReference type="ARBA" id="ARBA00017290"/>
    </source>
</evidence>
<feature type="binding site" description="type 1 copper site" evidence="12">
    <location>
        <position position="201"/>
    </location>
    <ligand>
        <name>Cu cation</name>
        <dbReference type="ChEBI" id="CHEBI:23378"/>
        <label>1</label>
    </ligand>
</feature>
<comment type="subunit">
    <text evidence="4">Homotrimer.</text>
</comment>
<organism evidence="15 16">
    <name type="scientific">Candidatus Nomurabacteria bacterium GW2011_GWD2_39_12</name>
    <dbReference type="NCBI Taxonomy" id="1618759"/>
    <lineage>
        <taxon>Bacteria</taxon>
        <taxon>Candidatus Nomuraibacteriota</taxon>
    </lineage>
</organism>
<feature type="transmembrane region" description="Helical" evidence="13">
    <location>
        <begin position="57"/>
        <end position="80"/>
    </location>
</feature>
<dbReference type="InterPro" id="IPR045087">
    <property type="entry name" value="Cu-oxidase_fam"/>
</dbReference>
<dbReference type="NCBIfam" id="TIGR02376">
    <property type="entry name" value="Cu_nitrite_red"/>
    <property type="match status" value="1"/>
</dbReference>
<feature type="transmembrane region" description="Helical" evidence="13">
    <location>
        <begin position="21"/>
        <end position="51"/>
    </location>
</feature>
<dbReference type="PRINTS" id="PR00695">
    <property type="entry name" value="CUNO2RDTASE"/>
</dbReference>
<dbReference type="AlphaFoldDB" id="A0A837HMJ0"/>
<keyword evidence="8" id="KW-0677">Repeat</keyword>
<evidence type="ECO:0000256" key="12">
    <source>
        <dbReference type="PIRSR" id="PIRSR601287-1"/>
    </source>
</evidence>
<evidence type="ECO:0000256" key="2">
    <source>
        <dbReference type="ARBA" id="ARBA00001973"/>
    </source>
</evidence>
<dbReference type="CDD" id="cd11020">
    <property type="entry name" value="CuRO_1_CuNIR"/>
    <property type="match status" value="1"/>
</dbReference>
<dbReference type="EMBL" id="LBWE01000010">
    <property type="protein sequence ID" value="KKR01196.1"/>
    <property type="molecule type" value="Genomic_DNA"/>
</dbReference>
<feature type="binding site" description="type 1 copper site" evidence="12">
    <location>
        <position position="236"/>
    </location>
    <ligand>
        <name>Cu cation</name>
        <dbReference type="ChEBI" id="CHEBI:23378"/>
        <label>1</label>
    </ligand>
</feature>
<feature type="binding site" description="type 1 copper site" evidence="12">
    <location>
        <position position="391"/>
    </location>
    <ligand>
        <name>Cu cation</name>
        <dbReference type="ChEBI" id="CHEBI:23378"/>
        <label>1</label>
    </ligand>
</feature>
<keyword evidence="13" id="KW-0812">Transmembrane</keyword>
<dbReference type="EC" id="1.7.2.1" evidence="5"/>
<evidence type="ECO:0000256" key="8">
    <source>
        <dbReference type="ARBA" id="ARBA00022737"/>
    </source>
</evidence>
<keyword evidence="9" id="KW-0560">Oxidoreductase</keyword>
<dbReference type="SUPFAM" id="SSF49503">
    <property type="entry name" value="Cupredoxins"/>
    <property type="match status" value="2"/>
</dbReference>
<dbReference type="CDD" id="cd04208">
    <property type="entry name" value="CuRO_2_CuNIR"/>
    <property type="match status" value="1"/>
</dbReference>
<feature type="binding site" description="type 1 copper site" evidence="12">
    <location>
        <position position="237"/>
    </location>
    <ligand>
        <name>Cu cation</name>
        <dbReference type="ChEBI" id="CHEBI:23378"/>
        <label>1</label>
    </ligand>
</feature>
<comment type="similarity">
    <text evidence="3">Belongs to the multicopper oxidase family.</text>
</comment>
<evidence type="ECO:0000256" key="5">
    <source>
        <dbReference type="ARBA" id="ARBA00011882"/>
    </source>
</evidence>
<reference evidence="15 16" key="1">
    <citation type="journal article" date="2015" name="Nature">
        <title>rRNA introns, odd ribosomes, and small enigmatic genomes across a large radiation of phyla.</title>
        <authorList>
            <person name="Brown C.T."/>
            <person name="Hug L.A."/>
            <person name="Thomas B.C."/>
            <person name="Sharon I."/>
            <person name="Castelle C.J."/>
            <person name="Singh A."/>
            <person name="Wilkins M.J."/>
            <person name="Williams K.H."/>
            <person name="Banfield J.F."/>
        </authorList>
    </citation>
    <scope>NUCLEOTIDE SEQUENCE [LARGE SCALE GENOMIC DNA]</scope>
</reference>
<evidence type="ECO:0000256" key="13">
    <source>
        <dbReference type="SAM" id="Phobius"/>
    </source>
</evidence>
<feature type="binding site" description="type 1 copper site" evidence="12">
    <location>
        <position position="196"/>
    </location>
    <ligand>
        <name>Cu cation</name>
        <dbReference type="ChEBI" id="CHEBI:23378"/>
        <label>1</label>
    </ligand>
</feature>
<evidence type="ECO:0000256" key="3">
    <source>
        <dbReference type="ARBA" id="ARBA00010609"/>
    </source>
</evidence>
<evidence type="ECO:0000256" key="10">
    <source>
        <dbReference type="ARBA" id="ARBA00023008"/>
    </source>
</evidence>
<dbReference type="InterPro" id="IPR011707">
    <property type="entry name" value="Cu-oxidase-like_N"/>
</dbReference>
<evidence type="ECO:0000259" key="14">
    <source>
        <dbReference type="Pfam" id="PF07732"/>
    </source>
</evidence>
<evidence type="ECO:0000256" key="9">
    <source>
        <dbReference type="ARBA" id="ARBA00023002"/>
    </source>
</evidence>
<dbReference type="Gene3D" id="2.60.40.420">
    <property type="entry name" value="Cupredoxins - blue copper proteins"/>
    <property type="match status" value="2"/>
</dbReference>
<evidence type="ECO:0000256" key="4">
    <source>
        <dbReference type="ARBA" id="ARBA00011233"/>
    </source>
</evidence>